<evidence type="ECO:0000313" key="2">
    <source>
        <dbReference type="Proteomes" id="UP001242480"/>
    </source>
</evidence>
<gene>
    <name evidence="1" type="ORF">QO011_001923</name>
</gene>
<proteinExistence type="predicted"/>
<organism evidence="1 2">
    <name type="scientific">Labrys wisconsinensis</name>
    <dbReference type="NCBI Taxonomy" id="425677"/>
    <lineage>
        <taxon>Bacteria</taxon>
        <taxon>Pseudomonadati</taxon>
        <taxon>Pseudomonadota</taxon>
        <taxon>Alphaproteobacteria</taxon>
        <taxon>Hyphomicrobiales</taxon>
        <taxon>Xanthobacteraceae</taxon>
        <taxon>Labrys</taxon>
    </lineage>
</organism>
<comment type="caution">
    <text evidence="1">The sequence shown here is derived from an EMBL/GenBank/DDBJ whole genome shotgun (WGS) entry which is preliminary data.</text>
</comment>
<accession>A0ABU0J3S7</accession>
<protein>
    <submittedName>
        <fullName evidence="1">Uncharacterized protein</fullName>
    </submittedName>
</protein>
<sequence length="66" mass="6678">MSPIDPELELALLQQAAVLAGEAFGPCFDLDEAGMPDNPFDAAADMMRFAAVPDEAGAPAVAGVAS</sequence>
<keyword evidence="2" id="KW-1185">Reference proteome</keyword>
<dbReference type="Proteomes" id="UP001242480">
    <property type="component" value="Unassembled WGS sequence"/>
</dbReference>
<evidence type="ECO:0000313" key="1">
    <source>
        <dbReference type="EMBL" id="MDQ0468923.1"/>
    </source>
</evidence>
<reference evidence="1 2" key="1">
    <citation type="submission" date="2023-07" db="EMBL/GenBank/DDBJ databases">
        <title>Genomic Encyclopedia of Type Strains, Phase IV (KMG-IV): sequencing the most valuable type-strain genomes for metagenomic binning, comparative biology and taxonomic classification.</title>
        <authorList>
            <person name="Goeker M."/>
        </authorList>
    </citation>
    <scope>NUCLEOTIDE SEQUENCE [LARGE SCALE GENOMIC DNA]</scope>
    <source>
        <strain evidence="1 2">DSM 19619</strain>
    </source>
</reference>
<dbReference type="RefSeq" id="WP_307270773.1">
    <property type="nucleotide sequence ID" value="NZ_JAUSVX010000002.1"/>
</dbReference>
<dbReference type="EMBL" id="JAUSVX010000002">
    <property type="protein sequence ID" value="MDQ0468923.1"/>
    <property type="molecule type" value="Genomic_DNA"/>
</dbReference>
<name>A0ABU0J3S7_9HYPH</name>